<dbReference type="SUPFAM" id="SSF81383">
    <property type="entry name" value="F-box domain"/>
    <property type="match status" value="1"/>
</dbReference>
<dbReference type="OrthoDB" id="594804at2759"/>
<dbReference type="SMART" id="SM00579">
    <property type="entry name" value="FBD"/>
    <property type="match status" value="2"/>
</dbReference>
<dbReference type="Pfam" id="PF00646">
    <property type="entry name" value="F-box"/>
    <property type="match status" value="1"/>
</dbReference>
<dbReference type="InterPro" id="IPR001810">
    <property type="entry name" value="F-box_dom"/>
</dbReference>
<dbReference type="PANTHER" id="PTHR31900">
    <property type="entry name" value="F-BOX/RNI SUPERFAMILY PROTEIN-RELATED"/>
    <property type="match status" value="1"/>
</dbReference>
<organism evidence="2 3">
    <name type="scientific">Artemisia annua</name>
    <name type="common">Sweet wormwood</name>
    <dbReference type="NCBI Taxonomy" id="35608"/>
    <lineage>
        <taxon>Eukaryota</taxon>
        <taxon>Viridiplantae</taxon>
        <taxon>Streptophyta</taxon>
        <taxon>Embryophyta</taxon>
        <taxon>Tracheophyta</taxon>
        <taxon>Spermatophyta</taxon>
        <taxon>Magnoliopsida</taxon>
        <taxon>eudicotyledons</taxon>
        <taxon>Gunneridae</taxon>
        <taxon>Pentapetalae</taxon>
        <taxon>asterids</taxon>
        <taxon>campanulids</taxon>
        <taxon>Asterales</taxon>
        <taxon>Asteraceae</taxon>
        <taxon>Asteroideae</taxon>
        <taxon>Anthemideae</taxon>
        <taxon>Artemisiinae</taxon>
        <taxon>Artemisia</taxon>
    </lineage>
</organism>
<gene>
    <name evidence="2" type="ORF">CTI12_AA254110</name>
</gene>
<feature type="domain" description="FBD" evidence="1">
    <location>
        <begin position="485"/>
        <end position="562"/>
    </location>
</feature>
<dbReference type="InterPro" id="IPR036047">
    <property type="entry name" value="F-box-like_dom_sf"/>
</dbReference>
<dbReference type="Pfam" id="PF08387">
    <property type="entry name" value="FBD"/>
    <property type="match status" value="2"/>
</dbReference>
<dbReference type="Gene3D" id="3.80.10.10">
    <property type="entry name" value="Ribonuclease Inhibitor"/>
    <property type="match status" value="1"/>
</dbReference>
<proteinExistence type="predicted"/>
<protein>
    <submittedName>
        <fullName evidence="2">F-box domain, FBD domain, Leucine-rich repeat domain, L domain-like protein</fullName>
    </submittedName>
</protein>
<accession>A0A2U1NLF8</accession>
<keyword evidence="3" id="KW-1185">Reference proteome</keyword>
<reference evidence="2 3" key="1">
    <citation type="journal article" date="2018" name="Mol. Plant">
        <title>The genome of Artemisia annua provides insight into the evolution of Asteraceae family and artemisinin biosynthesis.</title>
        <authorList>
            <person name="Shen Q."/>
            <person name="Zhang L."/>
            <person name="Liao Z."/>
            <person name="Wang S."/>
            <person name="Yan T."/>
            <person name="Shi P."/>
            <person name="Liu M."/>
            <person name="Fu X."/>
            <person name="Pan Q."/>
            <person name="Wang Y."/>
            <person name="Lv Z."/>
            <person name="Lu X."/>
            <person name="Zhang F."/>
            <person name="Jiang W."/>
            <person name="Ma Y."/>
            <person name="Chen M."/>
            <person name="Hao X."/>
            <person name="Li L."/>
            <person name="Tang Y."/>
            <person name="Lv G."/>
            <person name="Zhou Y."/>
            <person name="Sun X."/>
            <person name="Brodelius P.E."/>
            <person name="Rose J.K.C."/>
            <person name="Tang K."/>
        </authorList>
    </citation>
    <scope>NUCLEOTIDE SEQUENCE [LARGE SCALE GENOMIC DNA]</scope>
    <source>
        <strain evidence="3">cv. Huhao1</strain>
        <tissue evidence="2">Leaf</tissue>
    </source>
</reference>
<dbReference type="Proteomes" id="UP000245207">
    <property type="component" value="Unassembled WGS sequence"/>
</dbReference>
<dbReference type="InterPro" id="IPR006566">
    <property type="entry name" value="FBD"/>
</dbReference>
<dbReference type="AlphaFoldDB" id="A0A2U1NLF8"/>
<dbReference type="SUPFAM" id="SSF52047">
    <property type="entry name" value="RNI-like"/>
    <property type="match status" value="1"/>
</dbReference>
<evidence type="ECO:0000313" key="3">
    <source>
        <dbReference type="Proteomes" id="UP000245207"/>
    </source>
</evidence>
<dbReference type="CDD" id="cd22160">
    <property type="entry name" value="F-box_AtFBL13-like"/>
    <property type="match status" value="1"/>
</dbReference>
<dbReference type="InterPro" id="IPR050232">
    <property type="entry name" value="FBL13/AtMIF1-like"/>
</dbReference>
<feature type="domain" description="FBD" evidence="1">
    <location>
        <begin position="395"/>
        <end position="469"/>
    </location>
</feature>
<sequence>MKKANIQNGVDYISTLPDPILHLILSRLHSTIEVVRTSVLSTRWKYLWTSIPSLDIDNVRTPNDLFERGELKEFVYWVLLNRTLDLNSFKFDCTYYHYEMSTIRRWIHAVVMRKVKKIDLTFSLMSFMNTYEGIVLPRCLVDCGSLEMLTLKLSLHSLSLKSFTGSKTLKVLRLDSVELLDHDLVQSFFLNCPLLEELSLINCLTHNLDYFSISCPNLKTLRTDNRGLDYYYSTRYLPHEKNILCEWLTVICPKLVYFQYGGHMANHFLFDVKSLKKAVIELEDIKLTFKGDFGVTICELFAQVSYVEYLSINLFFHRSISFKREFCDRAKEGFPESLPNLKKLEIKFDCDLMIVLLRILRCSSNLESLHLIIHENISSREVKIFFEELEEVETRRTLTCHLKRVEFSGFKGEKDTLAIAQFLLEHGNALEEMVFSFNREKYRKQSMEDMNTLSNFYKASSSVKNISSREVKIFFEELEEVETRRTLTRHLKRVEFSGCKGEKKTLAIARFLLKHGNALEEMVFSLKREIYRKQSMEDINTLSNFYKASSTVKHTDNQVVLVLGRSRDYGTQSQVDRLVGSSCYNIWLARSKSRVGPCCLSEGSAYLVPRVEGNALGWFHRAANTSRS</sequence>
<dbReference type="InterPro" id="IPR032675">
    <property type="entry name" value="LRR_dom_sf"/>
</dbReference>
<dbReference type="STRING" id="35608.A0A2U1NLF8"/>
<dbReference type="PANTHER" id="PTHR31900:SF27">
    <property type="entry name" value="FBD DOMAIN-CONTAINING PROTEIN"/>
    <property type="match status" value="1"/>
</dbReference>
<evidence type="ECO:0000259" key="1">
    <source>
        <dbReference type="SMART" id="SM00579"/>
    </source>
</evidence>
<dbReference type="InterPro" id="IPR053781">
    <property type="entry name" value="F-box_AtFBL13-like"/>
</dbReference>
<dbReference type="EMBL" id="PKPP01002587">
    <property type="protein sequence ID" value="PWA74316.1"/>
    <property type="molecule type" value="Genomic_DNA"/>
</dbReference>
<comment type="caution">
    <text evidence="2">The sequence shown here is derived from an EMBL/GenBank/DDBJ whole genome shotgun (WGS) entry which is preliminary data.</text>
</comment>
<name>A0A2U1NLF8_ARTAN</name>
<evidence type="ECO:0000313" key="2">
    <source>
        <dbReference type="EMBL" id="PWA74316.1"/>
    </source>
</evidence>